<reference evidence="10" key="1">
    <citation type="submission" date="2020-11" db="EMBL/GenBank/DDBJ databases">
        <title>Nocardia NEAU-351.nov., a novel actinomycete isolated from the cow dung.</title>
        <authorList>
            <person name="Zhang X."/>
        </authorList>
    </citation>
    <scope>NUCLEOTIDE SEQUENCE</scope>
    <source>
        <strain evidence="10">NEAU-351</strain>
    </source>
</reference>
<evidence type="ECO:0000256" key="4">
    <source>
        <dbReference type="ARBA" id="ARBA00022741"/>
    </source>
</evidence>
<feature type="transmembrane region" description="Helical" evidence="8">
    <location>
        <begin position="396"/>
        <end position="421"/>
    </location>
</feature>
<dbReference type="InterPro" id="IPR027417">
    <property type="entry name" value="P-loop_NTPase"/>
</dbReference>
<name>A0A931IHY9_9NOCA</name>
<evidence type="ECO:0000313" key="11">
    <source>
        <dbReference type="Proteomes" id="UP000655751"/>
    </source>
</evidence>
<dbReference type="InterPro" id="IPR003439">
    <property type="entry name" value="ABC_transporter-like_ATP-bd"/>
</dbReference>
<feature type="domain" description="ABC transporter" evidence="9">
    <location>
        <begin position="27"/>
        <end position="257"/>
    </location>
</feature>
<evidence type="ECO:0000256" key="6">
    <source>
        <dbReference type="ARBA" id="ARBA00022989"/>
    </source>
</evidence>
<evidence type="ECO:0000256" key="1">
    <source>
        <dbReference type="ARBA" id="ARBA00004141"/>
    </source>
</evidence>
<dbReference type="GO" id="GO:0016020">
    <property type="term" value="C:membrane"/>
    <property type="evidence" value="ECO:0007669"/>
    <property type="project" value="UniProtKB-SubCell"/>
</dbReference>
<dbReference type="EMBL" id="JADMLG010000017">
    <property type="protein sequence ID" value="MBH0780705.1"/>
    <property type="molecule type" value="Genomic_DNA"/>
</dbReference>
<accession>A0A931IHY9</accession>
<dbReference type="GO" id="GO:0016887">
    <property type="term" value="F:ATP hydrolysis activity"/>
    <property type="evidence" value="ECO:0007669"/>
    <property type="project" value="InterPro"/>
</dbReference>
<feature type="transmembrane region" description="Helical" evidence="8">
    <location>
        <begin position="466"/>
        <end position="486"/>
    </location>
</feature>
<dbReference type="InterPro" id="IPR013525">
    <property type="entry name" value="ABC2_TM"/>
</dbReference>
<feature type="transmembrane region" description="Helical" evidence="8">
    <location>
        <begin position="533"/>
        <end position="555"/>
    </location>
</feature>
<gene>
    <name evidence="10" type="ORF">IT779_30995</name>
</gene>
<keyword evidence="2" id="KW-0813">Transport</keyword>
<feature type="transmembrane region" description="Helical" evidence="8">
    <location>
        <begin position="357"/>
        <end position="375"/>
    </location>
</feature>
<sequence>MTEATFETRTADRFATRTTDHVPGGRVDAVEVSRQVGERRILRELSLAVEPGELVAIAGGSGAGKSTLLEILAGLRPPTTGEVRHDGVVRGTRTDSRIGYVPQEDIIHLEMSLRRTLRYAARLRLPEGTSAAEADRVVEETMRDLDLADRAEVPVRSLSGGQRKRASIAVELLTRPRLFFLDEPTSGLDPSTAADVMRLLRRLTERGVTVVLTTHEPTGIDRCDRVVFLARDGHLAFTGSPTEARHYFGVENLEDVYDRLAREDSPQTWARRFADSGRMSKPRPTSAQQATPEIRRAGAVRQWWLLTRRNVDVLLRNRLTLAVLLGSPVLVTAMMATLFQRDALVPRSDADLGPVQIVFWIAFAGFFFGLTYGLLQIVGEMAVFRRERLAGLSVSAYVASKVAALLPVLAGVSALLLGVLWALGRLPGLGWDVFALLFVTIVIEATSALALGLLASAAVSNAAQAALALPMLCFPQVLFGGAIVPVDGMTLPGRVMSLGLSNRFAFEALGRDLDLERQTAAVSVYGDTFHGGAGGSLLVLVSFTVALVLATIWVLDRRSRPGASR</sequence>
<keyword evidence="11" id="KW-1185">Reference proteome</keyword>
<evidence type="ECO:0000256" key="5">
    <source>
        <dbReference type="ARBA" id="ARBA00022840"/>
    </source>
</evidence>
<dbReference type="PANTHER" id="PTHR48041">
    <property type="entry name" value="ABC TRANSPORTER G FAMILY MEMBER 28"/>
    <property type="match status" value="1"/>
</dbReference>
<comment type="caution">
    <text evidence="10">The sequence shown here is derived from an EMBL/GenBank/DDBJ whole genome shotgun (WGS) entry which is preliminary data.</text>
</comment>
<dbReference type="InterPro" id="IPR017871">
    <property type="entry name" value="ABC_transporter-like_CS"/>
</dbReference>
<dbReference type="PROSITE" id="PS00211">
    <property type="entry name" value="ABC_TRANSPORTER_1"/>
    <property type="match status" value="1"/>
</dbReference>
<organism evidence="10 11">
    <name type="scientific">Nocardia bovistercoris</name>
    <dbReference type="NCBI Taxonomy" id="2785916"/>
    <lineage>
        <taxon>Bacteria</taxon>
        <taxon>Bacillati</taxon>
        <taxon>Actinomycetota</taxon>
        <taxon>Actinomycetes</taxon>
        <taxon>Mycobacteriales</taxon>
        <taxon>Nocardiaceae</taxon>
        <taxon>Nocardia</taxon>
    </lineage>
</organism>
<dbReference type="Pfam" id="PF00005">
    <property type="entry name" value="ABC_tran"/>
    <property type="match status" value="1"/>
</dbReference>
<keyword evidence="6 8" id="KW-1133">Transmembrane helix</keyword>
<dbReference type="AlphaFoldDB" id="A0A931IHY9"/>
<dbReference type="Pfam" id="PF01061">
    <property type="entry name" value="ABC2_membrane"/>
    <property type="match status" value="1"/>
</dbReference>
<dbReference type="InterPro" id="IPR003593">
    <property type="entry name" value="AAA+_ATPase"/>
</dbReference>
<evidence type="ECO:0000259" key="9">
    <source>
        <dbReference type="PROSITE" id="PS50893"/>
    </source>
</evidence>
<dbReference type="Proteomes" id="UP000655751">
    <property type="component" value="Unassembled WGS sequence"/>
</dbReference>
<feature type="transmembrane region" description="Helical" evidence="8">
    <location>
        <begin position="433"/>
        <end position="454"/>
    </location>
</feature>
<evidence type="ECO:0000256" key="2">
    <source>
        <dbReference type="ARBA" id="ARBA00022448"/>
    </source>
</evidence>
<keyword evidence="4" id="KW-0547">Nucleotide-binding</keyword>
<dbReference type="Gene3D" id="3.40.50.300">
    <property type="entry name" value="P-loop containing nucleotide triphosphate hydrolases"/>
    <property type="match status" value="1"/>
</dbReference>
<keyword evidence="7 8" id="KW-0472">Membrane</keyword>
<dbReference type="PANTHER" id="PTHR48041:SF139">
    <property type="entry name" value="PROTEIN SCARLET"/>
    <property type="match status" value="1"/>
</dbReference>
<feature type="transmembrane region" description="Helical" evidence="8">
    <location>
        <begin position="319"/>
        <end position="337"/>
    </location>
</feature>
<keyword evidence="5 10" id="KW-0067">ATP-binding</keyword>
<keyword evidence="3 8" id="KW-0812">Transmembrane</keyword>
<dbReference type="GO" id="GO:0140359">
    <property type="term" value="F:ABC-type transporter activity"/>
    <property type="evidence" value="ECO:0007669"/>
    <property type="project" value="InterPro"/>
</dbReference>
<dbReference type="SUPFAM" id="SSF52540">
    <property type="entry name" value="P-loop containing nucleoside triphosphate hydrolases"/>
    <property type="match status" value="1"/>
</dbReference>
<dbReference type="SMART" id="SM00382">
    <property type="entry name" value="AAA"/>
    <property type="match status" value="1"/>
</dbReference>
<dbReference type="InterPro" id="IPR050352">
    <property type="entry name" value="ABCG_transporters"/>
</dbReference>
<proteinExistence type="predicted"/>
<evidence type="ECO:0000256" key="8">
    <source>
        <dbReference type="SAM" id="Phobius"/>
    </source>
</evidence>
<dbReference type="GO" id="GO:0005524">
    <property type="term" value="F:ATP binding"/>
    <property type="evidence" value="ECO:0007669"/>
    <property type="project" value="UniProtKB-KW"/>
</dbReference>
<evidence type="ECO:0000313" key="10">
    <source>
        <dbReference type="EMBL" id="MBH0780705.1"/>
    </source>
</evidence>
<dbReference type="PROSITE" id="PS50893">
    <property type="entry name" value="ABC_TRANSPORTER_2"/>
    <property type="match status" value="1"/>
</dbReference>
<comment type="subcellular location">
    <subcellularLocation>
        <location evidence="1">Membrane</location>
        <topology evidence="1">Multi-pass membrane protein</topology>
    </subcellularLocation>
</comment>
<protein>
    <submittedName>
        <fullName evidence="10">ATP-binding cassette domain-containing protein</fullName>
    </submittedName>
</protein>
<evidence type="ECO:0000256" key="3">
    <source>
        <dbReference type="ARBA" id="ARBA00022692"/>
    </source>
</evidence>
<dbReference type="RefSeq" id="WP_196153012.1">
    <property type="nucleotide sequence ID" value="NZ_JADMLG010000017.1"/>
</dbReference>
<evidence type="ECO:0000256" key="7">
    <source>
        <dbReference type="ARBA" id="ARBA00023136"/>
    </source>
</evidence>